<dbReference type="EMBL" id="CP099799">
    <property type="protein sequence ID" value="USS00774.1"/>
    <property type="molecule type" value="Genomic_DNA"/>
</dbReference>
<dbReference type="GO" id="GO:0004553">
    <property type="term" value="F:hydrolase activity, hydrolyzing O-glycosyl compounds"/>
    <property type="evidence" value="ECO:0007669"/>
    <property type="project" value="InterPro"/>
</dbReference>
<dbReference type="CDD" id="cd11338">
    <property type="entry name" value="AmyAc_CMD"/>
    <property type="match status" value="1"/>
</dbReference>
<dbReference type="Gene3D" id="3.90.400.10">
    <property type="entry name" value="Oligo-1,6-glucosidase, Domain 2"/>
    <property type="match status" value="1"/>
</dbReference>
<dbReference type="SMART" id="SM00642">
    <property type="entry name" value="Aamy"/>
    <property type="match status" value="1"/>
</dbReference>
<dbReference type="PANTHER" id="PTHR10357">
    <property type="entry name" value="ALPHA-AMYLASE FAMILY MEMBER"/>
    <property type="match status" value="1"/>
</dbReference>
<protein>
    <submittedName>
        <fullName evidence="5">Alpha-glycosidase</fullName>
    </submittedName>
    <submittedName>
        <fullName evidence="6">Glycoside hydrolase family 13 protein</fullName>
    </submittedName>
</protein>
<dbReference type="PANTHER" id="PTHR10357:SF210">
    <property type="entry name" value="MALTODEXTRIN GLUCOSIDASE"/>
    <property type="match status" value="1"/>
</dbReference>
<dbReference type="Gene3D" id="2.60.40.10">
    <property type="entry name" value="Immunoglobulins"/>
    <property type="match status" value="1"/>
</dbReference>
<dbReference type="Gene3D" id="3.20.20.80">
    <property type="entry name" value="Glycosidases"/>
    <property type="match status" value="1"/>
</dbReference>
<dbReference type="AlphaFoldDB" id="A0A9N7JLQ2"/>
<dbReference type="GeneID" id="303560378"/>
<dbReference type="InterPro" id="IPR004185">
    <property type="entry name" value="Glyco_hydro_13_lg-like_dom"/>
</dbReference>
<dbReference type="InterPro" id="IPR045857">
    <property type="entry name" value="O16G_dom_2"/>
</dbReference>
<dbReference type="SUPFAM" id="SSF51445">
    <property type="entry name" value="(Trans)glycosidases"/>
    <property type="match status" value="1"/>
</dbReference>
<evidence type="ECO:0000313" key="8">
    <source>
        <dbReference type="Proteomes" id="UP001055437"/>
    </source>
</evidence>
<dbReference type="SUPFAM" id="SSF81296">
    <property type="entry name" value="E set domains"/>
    <property type="match status" value="1"/>
</dbReference>
<dbReference type="InterPro" id="IPR013780">
    <property type="entry name" value="Glyco_hydro_b"/>
</dbReference>
<dbReference type="GO" id="GO:0005975">
    <property type="term" value="P:carbohydrate metabolic process"/>
    <property type="evidence" value="ECO:0007669"/>
    <property type="project" value="InterPro"/>
</dbReference>
<evidence type="ECO:0000259" key="4">
    <source>
        <dbReference type="SMART" id="SM00642"/>
    </source>
</evidence>
<dbReference type="Proteomes" id="UP001055437">
    <property type="component" value="Chromosome"/>
</dbReference>
<sequence length="608" mass="71842">MEDIEIFHNSWDIKYRAPFGAVEVGRNVSLSIISNKYVISYVHLIFFNGEELELLMKRIDEEKFEKYTFNIEIDTSKLRGLVNYYFKIIYNNEVFYYGNNEEGLGGKGSLYIMNPKPYQITVYKKRIVPEWYKEGLIYQIFVDRFFNGNDNGLINRPKKNSFIYSNWYDEPMYIRDKDGDIARWDFYGGNLRGIIKKLQYIKSLGVSIIYMNPIFDSVSNHKYDTGDYENIDQMFGTNEDFKELCEEAKKLGIKVILDGVFSHTGSDSKYFNKYGNYDSLGAYQSKESRYYNWYRFWEYPDSYECWWGFNNQPNVEELNEDYTNYVIKDDNSIISKWMSLGASGWRLDVADELPDEFIAMIKEKLLSINNKSVLIGEVWEDASNKVSYSKRRKYFSGDELDSVTNYPLRDIIISFVKGDIGAEYFNKRLINLYENYPRENFYSCMNLLGNHDTERILTMFDENIDLLKLALVMQMTLPGVPLIYYGDEAGLKGGKDPENRRTYPWGKVNEEILSIYKAFGKLRNSEEILKKGEFIPIVSNREFLTYERAYNGKKIIVIINPNNKNVDYLIRESRIKEYSLENSNWFERLYDEKTINIEAYGFRVLKYN</sequence>
<evidence type="ECO:0000256" key="1">
    <source>
        <dbReference type="ARBA" id="ARBA00008061"/>
    </source>
</evidence>
<dbReference type="EMBL" id="CP023671">
    <property type="protein sequence ID" value="AYE34191.1"/>
    <property type="molecule type" value="Genomic_DNA"/>
</dbReference>
<dbReference type="Proteomes" id="UP000280586">
    <property type="component" value="Chromosome"/>
</dbReference>
<keyword evidence="2 6" id="KW-0378">Hydrolase</keyword>
<comment type="similarity">
    <text evidence="1">Belongs to the glycosyl hydrolase 13 family.</text>
</comment>
<keyword evidence="3" id="KW-0326">Glycosidase</keyword>
<dbReference type="Gene3D" id="2.60.40.1180">
    <property type="entry name" value="Golgi alpha-mannosidase II"/>
    <property type="match status" value="1"/>
</dbReference>
<dbReference type="SUPFAM" id="SSF51011">
    <property type="entry name" value="Glycosyl hydrolase domain"/>
    <property type="match status" value="1"/>
</dbReference>
<dbReference type="CDD" id="cd02857">
    <property type="entry name" value="E_set_CDase_PDE_N"/>
    <property type="match status" value="1"/>
</dbReference>
<proteinExistence type="inferred from homology"/>
<evidence type="ECO:0000313" key="6">
    <source>
        <dbReference type="EMBL" id="USS00774.1"/>
    </source>
</evidence>
<dbReference type="Pfam" id="PF00128">
    <property type="entry name" value="Alpha-amylase"/>
    <property type="match status" value="1"/>
</dbReference>
<dbReference type="InterPro" id="IPR013783">
    <property type="entry name" value="Ig-like_fold"/>
</dbReference>
<evidence type="ECO:0000256" key="3">
    <source>
        <dbReference type="ARBA" id="ARBA00023295"/>
    </source>
</evidence>
<feature type="domain" description="Glycosyl hydrolase family 13 catalytic" evidence="4">
    <location>
        <begin position="139"/>
        <end position="523"/>
    </location>
</feature>
<evidence type="ECO:0000313" key="5">
    <source>
        <dbReference type="EMBL" id="AYE34191.1"/>
    </source>
</evidence>
<name>A0A9N7JLQ2_CLOSE</name>
<reference evidence="5 7" key="1">
    <citation type="submission" date="2017-09" db="EMBL/GenBank/DDBJ databases">
        <authorList>
            <person name="Thomas P."/>
            <person name="Seyboldt C."/>
        </authorList>
    </citation>
    <scope>NUCLEOTIDE SEQUENCE [LARGE SCALE GENOMIC DNA]</scope>
    <source>
        <strain evidence="5 7">DSM 7534</strain>
    </source>
</reference>
<evidence type="ECO:0000256" key="2">
    <source>
        <dbReference type="ARBA" id="ARBA00022801"/>
    </source>
</evidence>
<reference evidence="6" key="2">
    <citation type="submission" date="2022-06" db="EMBL/GenBank/DDBJ databases">
        <authorList>
            <person name="Holder M.E."/>
            <person name="Ajami N.J."/>
            <person name="Petrosino J.F."/>
        </authorList>
    </citation>
    <scope>NUCLEOTIDE SEQUENCE</scope>
    <source>
        <strain evidence="6">RMA 8861</strain>
    </source>
</reference>
<organism evidence="5 7">
    <name type="scientific">Clostridium septicum</name>
    <dbReference type="NCBI Taxonomy" id="1504"/>
    <lineage>
        <taxon>Bacteria</taxon>
        <taxon>Bacillati</taxon>
        <taxon>Bacillota</taxon>
        <taxon>Clostridia</taxon>
        <taxon>Eubacteriales</taxon>
        <taxon>Clostridiaceae</taxon>
        <taxon>Clostridium</taxon>
    </lineage>
</organism>
<gene>
    <name evidence="5" type="ORF">CP523_06785</name>
    <name evidence="6" type="ORF">NH397_15105</name>
</gene>
<dbReference type="KEGG" id="csep:CP523_06785"/>
<dbReference type="InterPro" id="IPR017853">
    <property type="entry name" value="GH"/>
</dbReference>
<keyword evidence="8" id="KW-1185">Reference proteome</keyword>
<evidence type="ECO:0000313" key="7">
    <source>
        <dbReference type="Proteomes" id="UP000280586"/>
    </source>
</evidence>
<dbReference type="RefSeq" id="WP_120140726.1">
    <property type="nucleotide sequence ID" value="NZ_CP023671.1"/>
</dbReference>
<accession>A0A9N7JLQ2</accession>
<dbReference type="InterPro" id="IPR014756">
    <property type="entry name" value="Ig_E-set"/>
</dbReference>
<dbReference type="InterPro" id="IPR006047">
    <property type="entry name" value="GH13_cat_dom"/>
</dbReference>